<proteinExistence type="predicted"/>
<sequence>MSQASVVSLRSSNPVTALVVEMDALRAEMDKLKNHPVFGKVRDMDDLRTFMRWHVFAVWDFMSLVKRLQRDLTGSQLPWMPPANPKAARLINEIVLGEESDEAPNGGYASHFELYLEAMREVGIHNSEVMPFLHHICNHVSVTAAVKRVGMPEAVAEFVESTISLSLYGQTHEVLGGFFFGRENVIPNMFTTLLENWTVDPASAPTFVYYLKRHIELDGDAHGPAAEALIDELLQDDMARRMELLKAARTAVAARVKLWDALALDLDKR</sequence>
<dbReference type="InterPro" id="IPR016084">
    <property type="entry name" value="Haem_Oase-like_multi-hlx"/>
</dbReference>
<evidence type="ECO:0000313" key="1">
    <source>
        <dbReference type="EMBL" id="TDQ45483.1"/>
    </source>
</evidence>
<gene>
    <name evidence="1" type="ORF">EV696_12060</name>
</gene>
<dbReference type="AlphaFoldDB" id="A0A4R6UJJ4"/>
<dbReference type="Proteomes" id="UP000295375">
    <property type="component" value="Unassembled WGS sequence"/>
</dbReference>
<name>A0A4R6UJJ4_9GAMM</name>
<organism evidence="1 2">
    <name type="scientific">Permianibacter aggregans</name>
    <dbReference type="NCBI Taxonomy" id="1510150"/>
    <lineage>
        <taxon>Bacteria</taxon>
        <taxon>Pseudomonadati</taxon>
        <taxon>Pseudomonadota</taxon>
        <taxon>Gammaproteobacteria</taxon>
        <taxon>Pseudomonadales</taxon>
        <taxon>Pseudomonadaceae</taxon>
        <taxon>Permianibacter</taxon>
    </lineage>
</organism>
<reference evidence="1 2" key="1">
    <citation type="submission" date="2019-03" db="EMBL/GenBank/DDBJ databases">
        <title>Genomic Encyclopedia of Type Strains, Phase IV (KMG-IV): sequencing the most valuable type-strain genomes for metagenomic binning, comparative biology and taxonomic classification.</title>
        <authorList>
            <person name="Goeker M."/>
        </authorList>
    </citation>
    <scope>NUCLEOTIDE SEQUENCE [LARGE SCALE GENOMIC DNA]</scope>
    <source>
        <strain evidence="1 2">DSM 103792</strain>
    </source>
</reference>
<dbReference type="SUPFAM" id="SSF48613">
    <property type="entry name" value="Heme oxygenase-like"/>
    <property type="match status" value="1"/>
</dbReference>
<evidence type="ECO:0000313" key="2">
    <source>
        <dbReference type="Proteomes" id="UP000295375"/>
    </source>
</evidence>
<dbReference type="Gene3D" id="1.20.910.10">
    <property type="entry name" value="Heme oxygenase-like"/>
    <property type="match status" value="1"/>
</dbReference>
<dbReference type="InterPro" id="IPR024423">
    <property type="entry name" value="DUF3050"/>
</dbReference>
<comment type="caution">
    <text evidence="1">The sequence shown here is derived from an EMBL/GenBank/DDBJ whole genome shotgun (WGS) entry which is preliminary data.</text>
</comment>
<dbReference type="Pfam" id="PF11251">
    <property type="entry name" value="DUF3050"/>
    <property type="match status" value="1"/>
</dbReference>
<accession>A0A4R6UJJ4</accession>
<protein>
    <submittedName>
        <fullName evidence="1">DUF3050 family protein</fullName>
    </submittedName>
</protein>
<dbReference type="EMBL" id="SNYM01000020">
    <property type="protein sequence ID" value="TDQ45483.1"/>
    <property type="molecule type" value="Genomic_DNA"/>
</dbReference>
<keyword evidence="2" id="KW-1185">Reference proteome</keyword>